<dbReference type="PANTHER" id="PTHR43701:SF2">
    <property type="entry name" value="MEMBRANE TRANSPORTER PROTEIN YJNA-RELATED"/>
    <property type="match status" value="1"/>
</dbReference>
<dbReference type="InterPro" id="IPR002781">
    <property type="entry name" value="TM_pro_TauE-like"/>
</dbReference>
<evidence type="ECO:0000256" key="2">
    <source>
        <dbReference type="ARBA" id="ARBA00022692"/>
    </source>
</evidence>
<reference evidence="6" key="1">
    <citation type="journal article" date="2020" name="mSystems">
        <title>Genome- and Community-Level Interaction Insights into Carbon Utilization and Element Cycling Functions of Hydrothermarchaeota in Hydrothermal Sediment.</title>
        <authorList>
            <person name="Zhou Z."/>
            <person name="Liu Y."/>
            <person name="Xu W."/>
            <person name="Pan J."/>
            <person name="Luo Z.H."/>
            <person name="Li M."/>
        </authorList>
    </citation>
    <scope>NUCLEOTIDE SEQUENCE [LARGE SCALE GENOMIC DNA]</scope>
    <source>
        <strain evidence="6">HyVt-76</strain>
    </source>
</reference>
<evidence type="ECO:0000256" key="1">
    <source>
        <dbReference type="ARBA" id="ARBA00004141"/>
    </source>
</evidence>
<evidence type="ECO:0000256" key="5">
    <source>
        <dbReference type="RuleBase" id="RU363041"/>
    </source>
</evidence>
<dbReference type="InterPro" id="IPR051598">
    <property type="entry name" value="TSUP/Inactive_protease-like"/>
</dbReference>
<gene>
    <name evidence="6" type="ORF">ENL21_00745</name>
</gene>
<evidence type="ECO:0000256" key="4">
    <source>
        <dbReference type="ARBA" id="ARBA00023136"/>
    </source>
</evidence>
<feature type="transmembrane region" description="Helical" evidence="5">
    <location>
        <begin position="100"/>
        <end position="122"/>
    </location>
</feature>
<comment type="caution">
    <text evidence="6">The sequence shown here is derived from an EMBL/GenBank/DDBJ whole genome shotgun (WGS) entry which is preliminary data.</text>
</comment>
<keyword evidence="4 5" id="KW-0472">Membrane</keyword>
<dbReference type="Pfam" id="PF01925">
    <property type="entry name" value="TauE"/>
    <property type="match status" value="1"/>
</dbReference>
<feature type="transmembrane region" description="Helical" evidence="5">
    <location>
        <begin position="200"/>
        <end position="221"/>
    </location>
</feature>
<feature type="transmembrane region" description="Helical" evidence="5">
    <location>
        <begin position="242"/>
        <end position="258"/>
    </location>
</feature>
<evidence type="ECO:0000313" key="6">
    <source>
        <dbReference type="EMBL" id="HHE54281.1"/>
    </source>
</evidence>
<dbReference type="Proteomes" id="UP000886111">
    <property type="component" value="Unassembled WGS sequence"/>
</dbReference>
<comment type="similarity">
    <text evidence="5">Belongs to the 4-toluene sulfonate uptake permease (TSUP) (TC 2.A.102) family.</text>
</comment>
<feature type="transmembrane region" description="Helical" evidence="5">
    <location>
        <begin position="72"/>
        <end position="93"/>
    </location>
</feature>
<organism evidence="6">
    <name type="scientific">Caldithrix abyssi</name>
    <dbReference type="NCBI Taxonomy" id="187145"/>
    <lineage>
        <taxon>Bacteria</taxon>
        <taxon>Pseudomonadati</taxon>
        <taxon>Calditrichota</taxon>
        <taxon>Calditrichia</taxon>
        <taxon>Calditrichales</taxon>
        <taxon>Calditrichaceae</taxon>
        <taxon>Caldithrix</taxon>
    </lineage>
</organism>
<dbReference type="EMBL" id="DRTD01000052">
    <property type="protein sequence ID" value="HHE54281.1"/>
    <property type="molecule type" value="Genomic_DNA"/>
</dbReference>
<name>A0A7V5LIC8_CALAY</name>
<evidence type="ECO:0000256" key="3">
    <source>
        <dbReference type="ARBA" id="ARBA00022989"/>
    </source>
</evidence>
<keyword evidence="2 5" id="KW-0812">Transmembrane</keyword>
<feature type="transmembrane region" description="Helical" evidence="5">
    <location>
        <begin position="175"/>
        <end position="194"/>
    </location>
</feature>
<feature type="transmembrane region" description="Helical" evidence="5">
    <location>
        <begin position="6"/>
        <end position="34"/>
    </location>
</feature>
<accession>A0A7V5LIC8</accession>
<dbReference type="GO" id="GO:0005886">
    <property type="term" value="C:plasma membrane"/>
    <property type="evidence" value="ECO:0007669"/>
    <property type="project" value="UniProtKB-SubCell"/>
</dbReference>
<proteinExistence type="inferred from homology"/>
<keyword evidence="3 5" id="KW-1133">Transmembrane helix</keyword>
<comment type="subcellular location">
    <subcellularLocation>
        <location evidence="5">Cell membrane</location>
        <topology evidence="5">Multi-pass membrane protein</topology>
    </subcellularLocation>
    <subcellularLocation>
        <location evidence="1">Membrane</location>
        <topology evidence="1">Multi-pass membrane protein</topology>
    </subcellularLocation>
</comment>
<feature type="transmembrane region" description="Helical" evidence="5">
    <location>
        <begin position="46"/>
        <end position="66"/>
    </location>
</feature>
<protein>
    <recommendedName>
        <fullName evidence="5">Probable membrane transporter protein</fullName>
    </recommendedName>
</protein>
<keyword evidence="5" id="KW-1003">Cell membrane</keyword>
<sequence length="259" mass="28099">MLNLVLTAIVVGMLVGLISSVFGLGGGIILVPALNIVFHFSQNEAIATSLATIALTTLLNTIRFAQKKEIDWSVVFNILIFSAVSASLGGYLVSVLSEKILLTVFILFLFYILLQMFCSHQFKASRGRKKSRWFWATSIGFSSGLISGTTGVGGGIIITPLLFKSGIVENKKAVPITNVVMFFNAFFSLIPMAFSDPAAHSIWGMGLIHFDQALLLFLGAIPASLIGTRYQAKISVGVKKKVIALILLIILIKMLFRLL</sequence>
<dbReference type="AlphaFoldDB" id="A0A7V5LIC8"/>
<feature type="transmembrane region" description="Helical" evidence="5">
    <location>
        <begin position="134"/>
        <end position="163"/>
    </location>
</feature>
<dbReference type="PANTHER" id="PTHR43701">
    <property type="entry name" value="MEMBRANE TRANSPORTER PROTEIN MJ0441-RELATED"/>
    <property type="match status" value="1"/>
</dbReference>